<evidence type="ECO:0008006" key="3">
    <source>
        <dbReference type="Google" id="ProtNLM"/>
    </source>
</evidence>
<evidence type="ECO:0000313" key="1">
    <source>
        <dbReference type="EMBL" id="KAA8901489.1"/>
    </source>
</evidence>
<accession>A0A642ULU5</accession>
<name>A0A642ULU5_DIURU</name>
<gene>
    <name evidence="1" type="ORF">DIURU_003198</name>
</gene>
<dbReference type="EMBL" id="SWFT01000102">
    <property type="protein sequence ID" value="KAA8901489.1"/>
    <property type="molecule type" value="Genomic_DNA"/>
</dbReference>
<dbReference type="PANTHER" id="PTHR19288:SF25">
    <property type="entry name" value="PHOSPHATIDYLGLYCEROPHOSPHATASE GEP4, MITOCHONDRIAL"/>
    <property type="match status" value="1"/>
</dbReference>
<evidence type="ECO:0000313" key="2">
    <source>
        <dbReference type="Proteomes" id="UP000449547"/>
    </source>
</evidence>
<dbReference type="Pfam" id="PF09419">
    <property type="entry name" value="PGP_phosphatase"/>
    <property type="match status" value="1"/>
</dbReference>
<dbReference type="GeneID" id="54781849"/>
<dbReference type="Gene3D" id="3.40.50.1000">
    <property type="entry name" value="HAD superfamily/HAD-like"/>
    <property type="match status" value="1"/>
</dbReference>
<reference evidence="1 2" key="1">
    <citation type="submission" date="2019-07" db="EMBL/GenBank/DDBJ databases">
        <title>Genome assembly of two rare yeast pathogens: Diutina rugosa and Trichomonascus ciferrii.</title>
        <authorList>
            <person name="Mixao V."/>
            <person name="Saus E."/>
            <person name="Hansen A."/>
            <person name="Lass-Flor C."/>
            <person name="Gabaldon T."/>
        </authorList>
    </citation>
    <scope>NUCLEOTIDE SEQUENCE [LARGE SCALE GENOMIC DNA]</scope>
    <source>
        <strain evidence="1 2">CBS 613</strain>
    </source>
</reference>
<dbReference type="Proteomes" id="UP000449547">
    <property type="component" value="Unassembled WGS sequence"/>
</dbReference>
<dbReference type="InterPro" id="IPR010021">
    <property type="entry name" value="PGPP1/Gep4"/>
</dbReference>
<dbReference type="NCBIfam" id="TIGR01668">
    <property type="entry name" value="YqeG_hyp_ppase"/>
    <property type="match status" value="1"/>
</dbReference>
<dbReference type="PANTHER" id="PTHR19288">
    <property type="entry name" value="4-NITROPHENYLPHOSPHATASE-RELATED"/>
    <property type="match status" value="1"/>
</dbReference>
<dbReference type="GO" id="GO:0005739">
    <property type="term" value="C:mitochondrion"/>
    <property type="evidence" value="ECO:0007669"/>
    <property type="project" value="TreeGrafter"/>
</dbReference>
<dbReference type="OMA" id="MLMANMM"/>
<dbReference type="VEuPathDB" id="FungiDB:DIURU_003198"/>
<dbReference type="GO" id="GO:0032049">
    <property type="term" value="P:cardiolipin biosynthetic process"/>
    <property type="evidence" value="ECO:0007669"/>
    <property type="project" value="TreeGrafter"/>
</dbReference>
<comment type="caution">
    <text evidence="1">The sequence shown here is derived from an EMBL/GenBank/DDBJ whole genome shotgun (WGS) entry which is preliminary data.</text>
</comment>
<dbReference type="AlphaFoldDB" id="A0A642ULU5"/>
<dbReference type="OrthoDB" id="198652at2759"/>
<dbReference type="RefSeq" id="XP_034011970.1">
    <property type="nucleotide sequence ID" value="XM_034155933.1"/>
</dbReference>
<proteinExistence type="predicted"/>
<dbReference type="InterPro" id="IPR027706">
    <property type="entry name" value="PGP_Pase"/>
</dbReference>
<dbReference type="InterPro" id="IPR036412">
    <property type="entry name" value="HAD-like_sf"/>
</dbReference>
<keyword evidence="2" id="KW-1185">Reference proteome</keyword>
<dbReference type="InterPro" id="IPR023214">
    <property type="entry name" value="HAD_sf"/>
</dbReference>
<dbReference type="GO" id="GO:0008962">
    <property type="term" value="F:phosphatidylglycerophosphatase activity"/>
    <property type="evidence" value="ECO:0007669"/>
    <property type="project" value="InterPro"/>
</dbReference>
<protein>
    <recommendedName>
        <fullName evidence="3">Phosphatidylglycerophosphatase GEP4, mitochondrial</fullName>
    </recommendedName>
</protein>
<sequence length="206" mass="23441">MFYWLSMTSSSLARTDDQSLEMAFNLSATLNVAKLLWAPSLCMPQMTIKSFGELPVPIASHIKGVVVDKDNCFARDGDDKVWPEYQQTWDKLHAYYQDRLLIVSNSAGTNDDKGYKQALSLESSTGAPVLRHSTKKPGCYEEIMAYYHKWDIQPNEIAVVGDRLFTDIMMANTMGAYGVWVREGVELSTKMFPSIERNLYDRMKNK</sequence>
<dbReference type="SUPFAM" id="SSF56784">
    <property type="entry name" value="HAD-like"/>
    <property type="match status" value="1"/>
</dbReference>
<organism evidence="1 2">
    <name type="scientific">Diutina rugosa</name>
    <name type="common">Yeast</name>
    <name type="synonym">Candida rugosa</name>
    <dbReference type="NCBI Taxonomy" id="5481"/>
    <lineage>
        <taxon>Eukaryota</taxon>
        <taxon>Fungi</taxon>
        <taxon>Dikarya</taxon>
        <taxon>Ascomycota</taxon>
        <taxon>Saccharomycotina</taxon>
        <taxon>Pichiomycetes</taxon>
        <taxon>Debaryomycetaceae</taxon>
        <taxon>Diutina</taxon>
    </lineage>
</organism>